<protein>
    <submittedName>
        <fullName evidence="1">Nucleotide-binding enzyme</fullName>
    </submittedName>
</protein>
<keyword evidence="2" id="KW-1185">Reference proteome</keyword>
<evidence type="ECO:0000313" key="1">
    <source>
        <dbReference type="EMBL" id="WXA96405.1"/>
    </source>
</evidence>
<dbReference type="Proteomes" id="UP001379533">
    <property type="component" value="Chromosome"/>
</dbReference>
<reference evidence="1 2" key="1">
    <citation type="submission" date="2021-12" db="EMBL/GenBank/DDBJ databases">
        <title>Discovery of the Pendulisporaceae a myxobacterial family with distinct sporulation behavior and unique specialized metabolism.</title>
        <authorList>
            <person name="Garcia R."/>
            <person name="Popoff A."/>
            <person name="Bader C.D."/>
            <person name="Loehr J."/>
            <person name="Walesch S."/>
            <person name="Walt C."/>
            <person name="Boldt J."/>
            <person name="Bunk B."/>
            <person name="Haeckl F.J.F.P.J."/>
            <person name="Gunesch A.P."/>
            <person name="Birkelbach J."/>
            <person name="Nuebel U."/>
            <person name="Pietschmann T."/>
            <person name="Bach T."/>
            <person name="Mueller R."/>
        </authorList>
    </citation>
    <scope>NUCLEOTIDE SEQUENCE [LARGE SCALE GENOMIC DNA]</scope>
    <source>
        <strain evidence="1 2">MSr12523</strain>
    </source>
</reference>
<gene>
    <name evidence="1" type="ORF">LZC95_06080</name>
</gene>
<name>A0ABZ2KCL0_9BACT</name>
<proteinExistence type="predicted"/>
<sequence>MSWERYGGLRAAIAQLAAQIMYGEGVKQYFTAKRIAAKRLLGQTGVRGLRYRPRDLPSNGEIKDALLTLAEEIEGEARTRKLFAMRIAALEAMQELEPFFPRLIGSVATGHVRSGSDIDLHVFAHDEEDVLTHVRTLGWTHEVQRVSIMKHGRVMEFTHILVPDVFPIELTIYAPRELGIRPRSSTDGKPITRLKSSVLRTLIAREHPDEWARYLANGEVPGLEEILELEDDES</sequence>
<dbReference type="EMBL" id="CP089982">
    <property type="protein sequence ID" value="WXA96405.1"/>
    <property type="molecule type" value="Genomic_DNA"/>
</dbReference>
<organism evidence="1 2">
    <name type="scientific">Pendulispora brunnea</name>
    <dbReference type="NCBI Taxonomy" id="2905690"/>
    <lineage>
        <taxon>Bacteria</taxon>
        <taxon>Pseudomonadati</taxon>
        <taxon>Myxococcota</taxon>
        <taxon>Myxococcia</taxon>
        <taxon>Myxococcales</taxon>
        <taxon>Sorangiineae</taxon>
        <taxon>Pendulisporaceae</taxon>
        <taxon>Pendulispora</taxon>
    </lineage>
</organism>
<accession>A0ABZ2KCL0</accession>
<dbReference type="SUPFAM" id="SSF81301">
    <property type="entry name" value="Nucleotidyltransferase"/>
    <property type="match status" value="1"/>
</dbReference>
<evidence type="ECO:0000313" key="2">
    <source>
        <dbReference type="Proteomes" id="UP001379533"/>
    </source>
</evidence>
<dbReference type="RefSeq" id="WP_394847021.1">
    <property type="nucleotide sequence ID" value="NZ_CP089982.1"/>
</dbReference>
<dbReference type="InterPro" id="IPR043519">
    <property type="entry name" value="NT_sf"/>
</dbReference>